<keyword evidence="2" id="KW-0812">Transmembrane</keyword>
<dbReference type="InterPro" id="IPR024810">
    <property type="entry name" value="MAB21L/cGLR"/>
</dbReference>
<dbReference type="AlphaFoldDB" id="A0A6I9ZBB5"/>
<name>A0A6I9ZBB5_GEOFO</name>
<evidence type="ECO:0000313" key="5">
    <source>
        <dbReference type="RefSeq" id="XP_014167303.2"/>
    </source>
</evidence>
<keyword evidence="4" id="KW-1185">Reference proteome</keyword>
<dbReference type="GO" id="GO:0016020">
    <property type="term" value="C:membrane"/>
    <property type="evidence" value="ECO:0007669"/>
    <property type="project" value="TreeGrafter"/>
</dbReference>
<sequence>MNSIVFLFVLLQSLTQYPQPMGDVWDEETSLHMKVHAEQQELERFWLEWEMEQLALEQSGVGKYLQLLAVALLLVVLLVLWFMGCKRSMRREEPEEESVNASEDEGGNEVDDHVQENIGRMLVERIQWPVQDLQAGCEWTTDLMDNYMVYFGHILSNSFYPVLQRAIGVGSAFEGWSPREQDVVYRVLIPMTPPRGHSFHLELDSAGQRHVRNFRVRVQLECTCTREQQAENMLCFLHHPEEELRRNQSLSLLHTLCTSSYLDVQKTARWFYQLVRAIWPALPQSHNWHLVLLPSTRSCQFKVTNREASFRIEVVFGVQRGDSDIFVSSQPGYAGTPSTLWLESYDVAEMKFFKHIARQAPPDSLHLRCLQFFSHLQLGIGFSTYTMKTIVMHLLNIIPVSQWCRRHFLRRLMDISERLLLSLEAKCLSHFIVGNQRLPEEITLPPDVQTAEPPNLFLRLVMDPVACSQGIGEYLDLQRRLVAILKPDN</sequence>
<protein>
    <submittedName>
        <fullName evidence="5">Inositol 1,4,5-trisphosphate receptor-interacting protein-like 1</fullName>
    </submittedName>
</protein>
<dbReference type="PANTHER" id="PTHR10656">
    <property type="entry name" value="CELL FATE DETERMINING PROTEIN MAB21-RELATED"/>
    <property type="match status" value="1"/>
</dbReference>
<dbReference type="Gene3D" id="1.10.1410.40">
    <property type="match status" value="1"/>
</dbReference>
<dbReference type="GeneID" id="106632227"/>
<feature type="region of interest" description="Disordered" evidence="1">
    <location>
        <begin position="92"/>
        <end position="111"/>
    </location>
</feature>
<reference evidence="5" key="1">
    <citation type="submission" date="2025-08" db="UniProtKB">
        <authorList>
            <consortium name="RefSeq"/>
        </authorList>
    </citation>
    <scope>IDENTIFICATION</scope>
</reference>
<evidence type="ECO:0000256" key="1">
    <source>
        <dbReference type="SAM" id="MobiDB-lite"/>
    </source>
</evidence>
<dbReference type="PRINTS" id="PR02107">
    <property type="entry name" value="INOS145TPRIP"/>
</dbReference>
<keyword evidence="2" id="KW-0472">Membrane</keyword>
<dbReference type="RefSeq" id="XP_014167303.2">
    <property type="nucleotide sequence ID" value="XM_014311828.2"/>
</dbReference>
<keyword evidence="2" id="KW-1133">Transmembrane helix</keyword>
<gene>
    <name evidence="5" type="primary">LOC106632227</name>
</gene>
<evidence type="ECO:0000256" key="3">
    <source>
        <dbReference type="SAM" id="SignalP"/>
    </source>
</evidence>
<dbReference type="Proteomes" id="UP000504602">
    <property type="component" value="Unplaced"/>
</dbReference>
<feature type="signal peptide" evidence="3">
    <location>
        <begin position="1"/>
        <end position="15"/>
    </location>
</feature>
<dbReference type="KEGG" id="gfr:106632227"/>
<accession>A0A6I9ZBB5</accession>
<feature type="compositionally biased region" description="Acidic residues" evidence="1">
    <location>
        <begin position="94"/>
        <end position="109"/>
    </location>
</feature>
<dbReference type="OrthoDB" id="9034619at2759"/>
<evidence type="ECO:0000256" key="2">
    <source>
        <dbReference type="SAM" id="Phobius"/>
    </source>
</evidence>
<evidence type="ECO:0000313" key="4">
    <source>
        <dbReference type="Proteomes" id="UP000504602"/>
    </source>
</evidence>
<feature type="chain" id="PRO_5027061578" evidence="3">
    <location>
        <begin position="16"/>
        <end position="489"/>
    </location>
</feature>
<dbReference type="SMART" id="SM01265">
    <property type="entry name" value="Mab-21"/>
    <property type="match status" value="1"/>
</dbReference>
<feature type="transmembrane region" description="Helical" evidence="2">
    <location>
        <begin position="64"/>
        <end position="83"/>
    </location>
</feature>
<keyword evidence="3" id="KW-0732">Signal</keyword>
<dbReference type="InParanoid" id="A0A6I9ZBB5"/>
<dbReference type="PANTHER" id="PTHR10656:SF40">
    <property type="entry name" value="INOSITOL 1,4,5-TRISPHOSPHATE RECEPTOR-INTERACTING PROTEIN-LIKE 1"/>
    <property type="match status" value="1"/>
</dbReference>
<dbReference type="InterPro" id="IPR026250">
    <property type="entry name" value="ITPRIP-like"/>
</dbReference>
<organism evidence="4 5">
    <name type="scientific">Geospiza fortis</name>
    <name type="common">Medium ground-finch</name>
    <dbReference type="NCBI Taxonomy" id="48883"/>
    <lineage>
        <taxon>Eukaryota</taxon>
        <taxon>Metazoa</taxon>
        <taxon>Chordata</taxon>
        <taxon>Craniata</taxon>
        <taxon>Vertebrata</taxon>
        <taxon>Euteleostomi</taxon>
        <taxon>Archelosauria</taxon>
        <taxon>Archosauria</taxon>
        <taxon>Dinosauria</taxon>
        <taxon>Saurischia</taxon>
        <taxon>Theropoda</taxon>
        <taxon>Coelurosauria</taxon>
        <taxon>Aves</taxon>
        <taxon>Neognathae</taxon>
        <taxon>Neoaves</taxon>
        <taxon>Telluraves</taxon>
        <taxon>Australaves</taxon>
        <taxon>Passeriformes</taxon>
        <taxon>Thraupidae</taxon>
        <taxon>Geospiza</taxon>
    </lineage>
</organism>
<proteinExistence type="predicted"/>